<evidence type="ECO:0000256" key="4">
    <source>
        <dbReference type="ARBA" id="ARBA00020049"/>
    </source>
</evidence>
<comment type="cofactor">
    <cofactor evidence="13">
        <name>Mg(2+)</name>
        <dbReference type="ChEBI" id="CHEBI:18420"/>
    </cofactor>
    <cofactor evidence="13">
        <name>Mn(2+)</name>
        <dbReference type="ChEBI" id="CHEBI:29035"/>
    </cofactor>
    <text evidence="13">Mg(2+) or Mn(2+) required for ssDNA cleavage activity.</text>
</comment>
<keyword evidence="9 13" id="KW-0408">Iron</keyword>
<evidence type="ECO:0000256" key="9">
    <source>
        <dbReference type="ARBA" id="ARBA00023004"/>
    </source>
</evidence>
<sequence>MDEDDLLPLSALQHHLFCPRQCALIHVERQWRENRFTAEGRLLHDTVDSGGRDRRGNVRTVRSMPLRSHRLGLAGVADVVELHGPERRPFPVEYKRGRPKAHRADEVQLCAQAICLEEMFDAAIAEGALFYGESRRRFPVALDATLRALTERTAQAVREMIRDGVTPPPVHEARKCQGCSMLDLCRPKRLSRPPSVSVWLARQLDDAAADAAADGGPANPQEEP</sequence>
<dbReference type="RefSeq" id="WP_126993619.1">
    <property type="nucleotide sequence ID" value="NZ_JAKOAR010000037.1"/>
</dbReference>
<evidence type="ECO:0000256" key="6">
    <source>
        <dbReference type="ARBA" id="ARBA00022723"/>
    </source>
</evidence>
<keyword evidence="5 13" id="KW-0540">Nuclease</keyword>
<evidence type="ECO:0000259" key="14">
    <source>
        <dbReference type="Pfam" id="PF01930"/>
    </source>
</evidence>
<dbReference type="InterPro" id="IPR013343">
    <property type="entry name" value="CRISPR-assoc_prot_Cas4"/>
</dbReference>
<reference evidence="15 16" key="1">
    <citation type="submission" date="2018-12" db="EMBL/GenBank/DDBJ databases">
        <authorList>
            <person name="Yang Y."/>
        </authorList>
    </citation>
    <scope>NUCLEOTIDE SEQUENCE [LARGE SCALE GENOMIC DNA]</scope>
    <source>
        <strain evidence="15 16">GSF71</strain>
    </source>
</reference>
<evidence type="ECO:0000256" key="12">
    <source>
        <dbReference type="ARBA" id="ARBA00023211"/>
    </source>
</evidence>
<comment type="similarity">
    <text evidence="2 13">Belongs to the CRISPR-associated exonuclease Cas4 family.</text>
</comment>
<accession>A0A433JEN9</accession>
<feature type="domain" description="DUF83" evidence="14">
    <location>
        <begin position="10"/>
        <end position="185"/>
    </location>
</feature>
<keyword evidence="12 13" id="KW-0464">Manganese</keyword>
<keyword evidence="6 13" id="KW-0479">Metal-binding</keyword>
<evidence type="ECO:0000256" key="8">
    <source>
        <dbReference type="ARBA" id="ARBA00022839"/>
    </source>
</evidence>
<evidence type="ECO:0000256" key="11">
    <source>
        <dbReference type="ARBA" id="ARBA00023118"/>
    </source>
</evidence>
<protein>
    <recommendedName>
        <fullName evidence="4 13">CRISPR-associated exonuclease Cas4</fullName>
        <ecNumber evidence="3 13">3.1.12.1</ecNumber>
    </recommendedName>
</protein>
<dbReference type="CDD" id="cd09637">
    <property type="entry name" value="Cas4_I-A_I-B_I-C_I-D_II-B"/>
    <property type="match status" value="1"/>
</dbReference>
<gene>
    <name evidence="15" type="primary">cas4</name>
    <name evidence="15" type="ORF">EJ913_00040</name>
</gene>
<dbReference type="PANTHER" id="PTHR36531">
    <property type="entry name" value="CRISPR-ASSOCIATED EXONUCLEASE CAS4"/>
    <property type="match status" value="1"/>
</dbReference>
<dbReference type="GO" id="GO:0046872">
    <property type="term" value="F:metal ion binding"/>
    <property type="evidence" value="ECO:0007669"/>
    <property type="project" value="UniProtKB-KW"/>
</dbReference>
<dbReference type="NCBIfam" id="TIGR00372">
    <property type="entry name" value="cas4"/>
    <property type="match status" value="1"/>
</dbReference>
<dbReference type="InterPro" id="IPR051827">
    <property type="entry name" value="Cas4_exonuclease"/>
</dbReference>
<proteinExistence type="inferred from homology"/>
<evidence type="ECO:0000256" key="2">
    <source>
        <dbReference type="ARBA" id="ARBA00009189"/>
    </source>
</evidence>
<keyword evidence="11 13" id="KW-0051">Antiviral defense</keyword>
<keyword evidence="8 13" id="KW-0269">Exonuclease</keyword>
<dbReference type="EC" id="3.1.12.1" evidence="3 13"/>
<evidence type="ECO:0000256" key="5">
    <source>
        <dbReference type="ARBA" id="ARBA00022722"/>
    </source>
</evidence>
<keyword evidence="7 13" id="KW-0378">Hydrolase</keyword>
<dbReference type="EMBL" id="RZIJ01000001">
    <property type="protein sequence ID" value="RUQ75550.1"/>
    <property type="molecule type" value="Genomic_DNA"/>
</dbReference>
<dbReference type="OrthoDB" id="9781776at2"/>
<dbReference type="Gene3D" id="3.90.320.10">
    <property type="match status" value="1"/>
</dbReference>
<dbReference type="InterPro" id="IPR022765">
    <property type="entry name" value="Dna2/Cas4_DUF83"/>
</dbReference>
<comment type="cofactor">
    <cofactor evidence="13">
        <name>iron-sulfur cluster</name>
        <dbReference type="ChEBI" id="CHEBI:30408"/>
    </cofactor>
</comment>
<dbReference type="GO" id="GO:0051607">
    <property type="term" value="P:defense response to virus"/>
    <property type="evidence" value="ECO:0007669"/>
    <property type="project" value="UniProtKB-KW"/>
</dbReference>
<keyword evidence="10 13" id="KW-0411">Iron-sulfur</keyword>
<dbReference type="Proteomes" id="UP000280346">
    <property type="component" value="Unassembled WGS sequence"/>
</dbReference>
<comment type="cofactor">
    <cofactor evidence="1">
        <name>[4Fe-4S] cluster</name>
        <dbReference type="ChEBI" id="CHEBI:49883"/>
    </cofactor>
</comment>
<organism evidence="15 16">
    <name type="scientific">Azospirillum doebereinerae</name>
    <dbReference type="NCBI Taxonomy" id="92933"/>
    <lineage>
        <taxon>Bacteria</taxon>
        <taxon>Pseudomonadati</taxon>
        <taxon>Pseudomonadota</taxon>
        <taxon>Alphaproteobacteria</taxon>
        <taxon>Rhodospirillales</taxon>
        <taxon>Azospirillaceae</taxon>
        <taxon>Azospirillum</taxon>
    </lineage>
</organism>
<keyword evidence="16" id="KW-1185">Reference proteome</keyword>
<evidence type="ECO:0000313" key="16">
    <source>
        <dbReference type="Proteomes" id="UP000280346"/>
    </source>
</evidence>
<dbReference type="InterPro" id="IPR011604">
    <property type="entry name" value="PDDEXK-like_dom_sf"/>
</dbReference>
<evidence type="ECO:0000256" key="13">
    <source>
        <dbReference type="RuleBase" id="RU365022"/>
    </source>
</evidence>
<evidence type="ECO:0000313" key="15">
    <source>
        <dbReference type="EMBL" id="RUQ75550.1"/>
    </source>
</evidence>
<name>A0A433JEN9_9PROT</name>
<dbReference type="Pfam" id="PF01930">
    <property type="entry name" value="Cas_Cas4"/>
    <property type="match status" value="1"/>
</dbReference>
<dbReference type="PANTHER" id="PTHR36531:SF6">
    <property type="entry name" value="DNA REPLICATION ATP-DEPENDENT HELICASE_NUCLEASE DNA2"/>
    <property type="match status" value="1"/>
</dbReference>
<comment type="caution">
    <text evidence="15">The sequence shown here is derived from an EMBL/GenBank/DDBJ whole genome shotgun (WGS) entry which is preliminary data.</text>
</comment>
<evidence type="ECO:0000256" key="1">
    <source>
        <dbReference type="ARBA" id="ARBA00001966"/>
    </source>
</evidence>
<dbReference type="AlphaFoldDB" id="A0A433JEN9"/>
<dbReference type="GO" id="GO:0004527">
    <property type="term" value="F:exonuclease activity"/>
    <property type="evidence" value="ECO:0007669"/>
    <property type="project" value="UniProtKB-KW"/>
</dbReference>
<evidence type="ECO:0000256" key="7">
    <source>
        <dbReference type="ARBA" id="ARBA00022801"/>
    </source>
</evidence>
<evidence type="ECO:0000256" key="10">
    <source>
        <dbReference type="ARBA" id="ARBA00023014"/>
    </source>
</evidence>
<dbReference type="GO" id="GO:0051536">
    <property type="term" value="F:iron-sulfur cluster binding"/>
    <property type="evidence" value="ECO:0007669"/>
    <property type="project" value="UniProtKB-KW"/>
</dbReference>
<comment type="function">
    <text evidence="13">CRISPR (clustered regularly interspaced short palindromic repeat) is an adaptive immune system that provides protection against mobile genetic elements (viruses, transposable elements and conjugative plasmids). CRISPR clusters contain sequences complementary to antecedent mobile elements and target invading nucleic acids. CRISPR clusters are transcribed and processed into CRISPR RNA (crRNA).</text>
</comment>
<evidence type="ECO:0000256" key="3">
    <source>
        <dbReference type="ARBA" id="ARBA00012768"/>
    </source>
</evidence>